<feature type="transmembrane region" description="Helical" evidence="6">
    <location>
        <begin position="135"/>
        <end position="152"/>
    </location>
</feature>
<evidence type="ECO:0000256" key="6">
    <source>
        <dbReference type="SAM" id="Phobius"/>
    </source>
</evidence>
<dbReference type="GO" id="GO:0044341">
    <property type="term" value="P:sodium-dependent phosphate transport"/>
    <property type="evidence" value="ECO:0007669"/>
    <property type="project" value="InterPro"/>
</dbReference>
<feature type="transmembrane region" description="Helical" evidence="6">
    <location>
        <begin position="98"/>
        <end position="123"/>
    </location>
</feature>
<feature type="transmembrane region" description="Helical" evidence="6">
    <location>
        <begin position="280"/>
        <end position="303"/>
    </location>
</feature>
<name>A0A9X1ZWF0_9BACI</name>
<dbReference type="InterPro" id="IPR003841">
    <property type="entry name" value="Na/Pi_transpt"/>
</dbReference>
<evidence type="ECO:0000256" key="2">
    <source>
        <dbReference type="ARBA" id="ARBA00022475"/>
    </source>
</evidence>
<protein>
    <submittedName>
        <fullName evidence="7">Na/Pi symporter</fullName>
    </submittedName>
</protein>
<dbReference type="AlphaFoldDB" id="A0A9X1ZWF0"/>
<dbReference type="GO" id="GO:0005436">
    <property type="term" value="F:sodium:phosphate symporter activity"/>
    <property type="evidence" value="ECO:0007669"/>
    <property type="project" value="InterPro"/>
</dbReference>
<keyword evidence="8" id="KW-1185">Reference proteome</keyword>
<sequence>MEMLGMILGGVGLFLLGMHLMTEGLKALAGNALKDLLRKFTGGTFSSVLSGAFITALIQSSSATTFMTIGFVSAGLLTFSQSIGVIIGANVGSTSTGWIVSAIGFQIKMSVLTLPLIGIGVLLKFLFKNKFEAHGIALAGFGLLFLGIDVLQNGMGNLPAFIDFHNFGGVQWWWTIVLVIVGIILTVVLQSSSAAVVTTLTALHTGAIDFHQAAILVIGQNVGTTVKAFLAAMGGTIAAKRTATAHILFNLITGVVALLFLHWLLQIVSLITEGLHITDLAVALAIFHTLFNMIGVVVVLSILPWFKILIKRIVPDQDENYHQFLDPTVASVGPIGIEASKRAMIQILSSISVKAQNLLLKKNAVDFSKEEKGLQEVQEFLTAIANPNTHQQYEEHVGMIHSLDHGERLIRALKESEDYMDAVKTDQRVNELVGQLADIFEETIDNIEKNNWDHLVEVTEHHSFAIAELRKQDRQKLFESTVTDQTNIQSVIKIVQTIHWIDRLAYHLWRAVHHLKSQEEIKLMKRKNK</sequence>
<keyword evidence="3 6" id="KW-0812">Transmembrane</keyword>
<comment type="subcellular location">
    <subcellularLocation>
        <location evidence="1">Cell membrane</location>
        <topology evidence="1">Multi-pass membrane protein</topology>
    </subcellularLocation>
</comment>
<reference evidence="7" key="1">
    <citation type="submission" date="2022-02" db="EMBL/GenBank/DDBJ databases">
        <title>Halalkalibacter sp. nov. isolated from Lonar Lake, India.</title>
        <authorList>
            <person name="Joshi A."/>
            <person name="Thite S."/>
            <person name="Lodha T."/>
        </authorList>
    </citation>
    <scope>NUCLEOTIDE SEQUENCE</scope>
    <source>
        <strain evidence="7">MEB205</strain>
    </source>
</reference>
<organism evidence="7 8">
    <name type="scientific">Halalkalibacter alkaliphilus</name>
    <dbReference type="NCBI Taxonomy" id="2917993"/>
    <lineage>
        <taxon>Bacteria</taxon>
        <taxon>Bacillati</taxon>
        <taxon>Bacillota</taxon>
        <taxon>Bacilli</taxon>
        <taxon>Bacillales</taxon>
        <taxon>Bacillaceae</taxon>
        <taxon>Halalkalibacter</taxon>
    </lineage>
</organism>
<keyword evidence="4 6" id="KW-1133">Transmembrane helix</keyword>
<accession>A0A9X1ZWF0</accession>
<comment type="caution">
    <text evidence="7">The sequence shown here is derived from an EMBL/GenBank/DDBJ whole genome shotgun (WGS) entry which is preliminary data.</text>
</comment>
<dbReference type="NCBIfam" id="NF037997">
    <property type="entry name" value="Na_Pi_symport"/>
    <property type="match status" value="1"/>
</dbReference>
<evidence type="ECO:0000256" key="3">
    <source>
        <dbReference type="ARBA" id="ARBA00022692"/>
    </source>
</evidence>
<evidence type="ECO:0000256" key="5">
    <source>
        <dbReference type="ARBA" id="ARBA00023136"/>
    </source>
</evidence>
<feature type="transmembrane region" description="Helical" evidence="6">
    <location>
        <begin position="70"/>
        <end position="92"/>
    </location>
</feature>
<evidence type="ECO:0000313" key="7">
    <source>
        <dbReference type="EMBL" id="MCL7745656.1"/>
    </source>
</evidence>
<gene>
    <name evidence="7" type="ORF">MF646_00855</name>
</gene>
<feature type="transmembrane region" description="Helical" evidence="6">
    <location>
        <begin position="39"/>
        <end position="58"/>
    </location>
</feature>
<dbReference type="Pfam" id="PF02690">
    <property type="entry name" value="Na_Pi_cotrans"/>
    <property type="match status" value="2"/>
</dbReference>
<keyword evidence="2" id="KW-1003">Cell membrane</keyword>
<evidence type="ECO:0000256" key="1">
    <source>
        <dbReference type="ARBA" id="ARBA00004651"/>
    </source>
</evidence>
<dbReference type="RefSeq" id="WP_250094591.1">
    <property type="nucleotide sequence ID" value="NZ_JAKRYL010000001.1"/>
</dbReference>
<feature type="transmembrane region" description="Helical" evidence="6">
    <location>
        <begin position="172"/>
        <end position="189"/>
    </location>
</feature>
<evidence type="ECO:0000256" key="4">
    <source>
        <dbReference type="ARBA" id="ARBA00022989"/>
    </source>
</evidence>
<dbReference type="EMBL" id="JAKRYL010000001">
    <property type="protein sequence ID" value="MCL7745656.1"/>
    <property type="molecule type" value="Genomic_DNA"/>
</dbReference>
<dbReference type="PANTHER" id="PTHR10010">
    <property type="entry name" value="SOLUTE CARRIER FAMILY 34 SODIUM PHOSPHATE , MEMBER 2-RELATED"/>
    <property type="match status" value="1"/>
</dbReference>
<proteinExistence type="predicted"/>
<dbReference type="Proteomes" id="UP001139150">
    <property type="component" value="Unassembled WGS sequence"/>
</dbReference>
<evidence type="ECO:0000313" key="8">
    <source>
        <dbReference type="Proteomes" id="UP001139150"/>
    </source>
</evidence>
<dbReference type="GO" id="GO:0005886">
    <property type="term" value="C:plasma membrane"/>
    <property type="evidence" value="ECO:0007669"/>
    <property type="project" value="UniProtKB-SubCell"/>
</dbReference>
<dbReference type="PANTHER" id="PTHR10010:SF46">
    <property type="entry name" value="SODIUM-DEPENDENT PHOSPHATE TRANSPORT PROTEIN 2B"/>
    <property type="match status" value="1"/>
</dbReference>
<feature type="transmembrane region" description="Helical" evidence="6">
    <location>
        <begin position="247"/>
        <end position="268"/>
    </location>
</feature>
<keyword evidence="5 6" id="KW-0472">Membrane</keyword>